<dbReference type="PANTHER" id="PTHR46586:SF3">
    <property type="entry name" value="ANKYRIN REPEAT-CONTAINING PROTEIN"/>
    <property type="match status" value="1"/>
</dbReference>
<dbReference type="PANTHER" id="PTHR46586">
    <property type="entry name" value="ANKYRIN REPEAT-CONTAINING PROTEIN"/>
    <property type="match status" value="1"/>
</dbReference>
<dbReference type="GeneID" id="24133898"/>
<name>A0A067C897_SAPPC</name>
<dbReference type="InterPro" id="IPR036770">
    <property type="entry name" value="Ankyrin_rpt-contain_sf"/>
</dbReference>
<dbReference type="RefSeq" id="XP_012206329.1">
    <property type="nucleotide sequence ID" value="XM_012350939.1"/>
</dbReference>
<keyword evidence="2" id="KW-1185">Reference proteome</keyword>
<evidence type="ECO:0008006" key="3">
    <source>
        <dbReference type="Google" id="ProtNLM"/>
    </source>
</evidence>
<evidence type="ECO:0000313" key="2">
    <source>
        <dbReference type="Proteomes" id="UP000030745"/>
    </source>
</evidence>
<evidence type="ECO:0000313" key="1">
    <source>
        <dbReference type="EMBL" id="KDO23042.1"/>
    </source>
</evidence>
<reference evidence="1 2" key="1">
    <citation type="journal article" date="2013" name="PLoS Genet.">
        <title>Distinctive expansion of potential virulence genes in the genome of the oomycete fish pathogen Saprolegnia parasitica.</title>
        <authorList>
            <person name="Jiang R.H."/>
            <person name="de Bruijn I."/>
            <person name="Haas B.J."/>
            <person name="Belmonte R."/>
            <person name="Lobach L."/>
            <person name="Christie J."/>
            <person name="van den Ackerveken G."/>
            <person name="Bottin A."/>
            <person name="Bulone V."/>
            <person name="Diaz-Moreno S.M."/>
            <person name="Dumas B."/>
            <person name="Fan L."/>
            <person name="Gaulin E."/>
            <person name="Govers F."/>
            <person name="Grenville-Briggs L.J."/>
            <person name="Horner N.R."/>
            <person name="Levin J.Z."/>
            <person name="Mammella M."/>
            <person name="Meijer H.J."/>
            <person name="Morris P."/>
            <person name="Nusbaum C."/>
            <person name="Oome S."/>
            <person name="Phillips A.J."/>
            <person name="van Rooyen D."/>
            <person name="Rzeszutek E."/>
            <person name="Saraiva M."/>
            <person name="Secombes C.J."/>
            <person name="Seidl M.F."/>
            <person name="Snel B."/>
            <person name="Stassen J.H."/>
            <person name="Sykes S."/>
            <person name="Tripathy S."/>
            <person name="van den Berg H."/>
            <person name="Vega-Arreguin J.C."/>
            <person name="Wawra S."/>
            <person name="Young S.K."/>
            <person name="Zeng Q."/>
            <person name="Dieguez-Uribeondo J."/>
            <person name="Russ C."/>
            <person name="Tyler B.M."/>
            <person name="van West P."/>
        </authorList>
    </citation>
    <scope>NUCLEOTIDE SEQUENCE [LARGE SCALE GENOMIC DNA]</scope>
    <source>
        <strain evidence="1 2">CBS 223.65</strain>
    </source>
</reference>
<dbReference type="EMBL" id="KK583259">
    <property type="protein sequence ID" value="KDO23042.1"/>
    <property type="molecule type" value="Genomic_DNA"/>
</dbReference>
<sequence>MNAAAEHGHIAIVRFLHDHRREICTVDAMDAAAKHGDLLGILHYHRHEGCTSLALNAASTTKHQNIVDFLHTHREKGGATQPCAATSTSSASLIATDAKAVGRSVVAYVLPLIETLRVLPAANAPCTQRVLTWAAMAGHVHVVAFLRQNRNEGDANEALATALRMGMDRVAVRLQAASAAVVGH</sequence>
<dbReference type="Gene3D" id="1.25.40.20">
    <property type="entry name" value="Ankyrin repeat-containing domain"/>
    <property type="match status" value="1"/>
</dbReference>
<dbReference type="AlphaFoldDB" id="A0A067C897"/>
<dbReference type="InterPro" id="IPR052050">
    <property type="entry name" value="SecEffector_AnkRepeat"/>
</dbReference>
<dbReference type="KEGG" id="spar:SPRG_11889"/>
<protein>
    <recommendedName>
        <fullName evidence="3">Ankyrin repeat protein</fullName>
    </recommendedName>
</protein>
<organism evidence="1 2">
    <name type="scientific">Saprolegnia parasitica (strain CBS 223.65)</name>
    <dbReference type="NCBI Taxonomy" id="695850"/>
    <lineage>
        <taxon>Eukaryota</taxon>
        <taxon>Sar</taxon>
        <taxon>Stramenopiles</taxon>
        <taxon>Oomycota</taxon>
        <taxon>Saprolegniomycetes</taxon>
        <taxon>Saprolegniales</taxon>
        <taxon>Saprolegniaceae</taxon>
        <taxon>Saprolegnia</taxon>
    </lineage>
</organism>
<dbReference type="VEuPathDB" id="FungiDB:SPRG_11889"/>
<gene>
    <name evidence="1" type="ORF">SPRG_11889</name>
</gene>
<dbReference type="Proteomes" id="UP000030745">
    <property type="component" value="Unassembled WGS sequence"/>
</dbReference>
<accession>A0A067C897</accession>
<dbReference type="SUPFAM" id="SSF48403">
    <property type="entry name" value="Ankyrin repeat"/>
    <property type="match status" value="1"/>
</dbReference>
<proteinExistence type="predicted"/>